<evidence type="ECO:0000256" key="1">
    <source>
        <dbReference type="SAM" id="MobiDB-lite"/>
    </source>
</evidence>
<dbReference type="AlphaFoldDB" id="A0A4Q9GKH5"/>
<dbReference type="EMBL" id="SIUB01000003">
    <property type="protein sequence ID" value="TBN53841.1"/>
    <property type="molecule type" value="Genomic_DNA"/>
</dbReference>
<protein>
    <submittedName>
        <fullName evidence="2">Uncharacterized protein</fullName>
    </submittedName>
</protein>
<keyword evidence="3" id="KW-1185">Reference proteome</keyword>
<feature type="region of interest" description="Disordered" evidence="1">
    <location>
        <begin position="1"/>
        <end position="90"/>
    </location>
</feature>
<dbReference type="RefSeq" id="WP_131003027.1">
    <property type="nucleotide sequence ID" value="NZ_JBHSZR010000003.1"/>
</dbReference>
<accession>A0A4Q9GKH5</accession>
<dbReference type="Proteomes" id="UP000291613">
    <property type="component" value="Unassembled WGS sequence"/>
</dbReference>
<comment type="caution">
    <text evidence="2">The sequence shown here is derived from an EMBL/GenBank/DDBJ whole genome shotgun (WGS) entry which is preliminary data.</text>
</comment>
<evidence type="ECO:0000313" key="2">
    <source>
        <dbReference type="EMBL" id="TBN53841.1"/>
    </source>
</evidence>
<feature type="compositionally biased region" description="Basic and acidic residues" evidence="1">
    <location>
        <begin position="48"/>
        <end position="63"/>
    </location>
</feature>
<feature type="compositionally biased region" description="Basic and acidic residues" evidence="1">
    <location>
        <begin position="1"/>
        <end position="19"/>
    </location>
</feature>
<reference evidence="2 3" key="1">
    <citation type="submission" date="2019-02" db="EMBL/GenBank/DDBJ databases">
        <title>Hansschlegelia quercus sp. nov., a novel methylotrophic bacterium from buds of oak (Quercus robur L.).</title>
        <authorList>
            <person name="Agafonova N.V."/>
            <person name="Kaparullina E.N."/>
            <person name="Grouzdev D.S."/>
            <person name="Doronina N.V."/>
        </authorList>
    </citation>
    <scope>NUCLEOTIDE SEQUENCE [LARGE SCALE GENOMIC DNA]</scope>
    <source>
        <strain evidence="2 3">Dub</strain>
    </source>
</reference>
<sequence length="90" mass="9618">MRESATVKSWMSEDGHNGRGDVGVLANVLASAAMPPSDSPPQKPKTGRSAEVEAREVERRERSAAALRENLRKRKAAAPPKRAPENDGGA</sequence>
<proteinExistence type="predicted"/>
<organism evidence="2 3">
    <name type="scientific">Hansschlegelia quercus</name>
    <dbReference type="NCBI Taxonomy" id="2528245"/>
    <lineage>
        <taxon>Bacteria</taxon>
        <taxon>Pseudomonadati</taxon>
        <taxon>Pseudomonadota</taxon>
        <taxon>Alphaproteobacteria</taxon>
        <taxon>Hyphomicrobiales</taxon>
        <taxon>Methylopilaceae</taxon>
        <taxon>Hansschlegelia</taxon>
    </lineage>
</organism>
<evidence type="ECO:0000313" key="3">
    <source>
        <dbReference type="Proteomes" id="UP000291613"/>
    </source>
</evidence>
<name>A0A4Q9GKH5_9HYPH</name>
<gene>
    <name evidence="2" type="ORF">EYR15_08585</name>
</gene>